<dbReference type="SUPFAM" id="SSF51126">
    <property type="entry name" value="Pectin lyase-like"/>
    <property type="match status" value="1"/>
</dbReference>
<evidence type="ECO:0000313" key="4">
    <source>
        <dbReference type="EMBL" id="NOU91284.1"/>
    </source>
</evidence>
<name>A0ABX1ZFF9_9BACL</name>
<dbReference type="PANTHER" id="PTHR36453">
    <property type="entry name" value="SECRETED PROTEIN-RELATED"/>
    <property type="match status" value="1"/>
</dbReference>
<dbReference type="Pfam" id="PF13229">
    <property type="entry name" value="Beta_helix"/>
    <property type="match status" value="1"/>
</dbReference>
<dbReference type="InterPro" id="IPR011050">
    <property type="entry name" value="Pectin_lyase_fold/virulence"/>
</dbReference>
<proteinExistence type="predicted"/>
<accession>A0ABX1ZFF9</accession>
<evidence type="ECO:0000256" key="1">
    <source>
        <dbReference type="SAM" id="SignalP"/>
    </source>
</evidence>
<dbReference type="Proteomes" id="UP000658690">
    <property type="component" value="Unassembled WGS sequence"/>
</dbReference>
<dbReference type="Gene3D" id="2.60.120.260">
    <property type="entry name" value="Galactose-binding domain-like"/>
    <property type="match status" value="1"/>
</dbReference>
<comment type="caution">
    <text evidence="4">The sequence shown here is derived from an EMBL/GenBank/DDBJ whole genome shotgun (WGS) entry which is preliminary data.</text>
</comment>
<sequence length="1416" mass="151555">MRMLQASVTKTYKWMALVLALLMICSPVLSIPAKAFASTATNFYVDGTNGNDANNGQSASTAFKTIQKAADIAASGDKVKIMAGVYRETVTPKSNGVTFQNYNGDNVTVSGGDLVTGWTPTADAGIYSAPMLWDYQNGYGNIVYYTDAAGNNTSLSQARWPNIPDSMMFNKAKYGKFSSTAAINGTISNGGANLQMSNIALAAANPLPNTTTDAWKDALIVASAANGFVIYTGKVTGSSTTLSFEWPYTSGYLPKSASPGFGLYLTNSYQALLYDVANPITGVAGVPGVAAWYKDVANQKLYVAVPDGADPNTGKIEAKKREFTFDLAGRTGITISGINVRAAGVNFANSSNNMFKGATVEMVDSYNKPFAVDTPLSGFVSGFVLDGDHNTIRDCEVKNMFGYGIIVKGHDNNVINNDIHDFNRYGLYADGINVNGYNHLISHNSIHLGGRAAIGGSFTSTVIAYNDIYDVMKISYDGGILYVVNSDFGSSEIHHNTVHDTLSGEGIYFDNLSFDAAVYNNIVWNVKVGMLINTANERMILLNNTVYNTTDKAFGHWGDAAADGIGAYGTVLMGNIMKNTGFQTAAPNGAYEVLNTLDTDANIQNMFVDPVNKNFALKNPDSQRSVVIPGVTDGFTSAAPVRGAVQPGVPWKAGHNFDNAANINPTFKLNDIPYKQLLKNAGFPTGDLTGWTTTNTPEIVVHNGWDFRASGLIRDGVYGVALNEGDGISQTVTGLKPNTTYNVSVWGKVLGQRVAATTMAAGSDPVTPVNYRSMAGYMIPGTKTTLKFTGVDFGAGLYDKVYFATVAASGTGKIEMYIGDPMNGGTLVATDPLSDDTAGQKGQWYYRNAIPLSAVSGTQDVYLVFSNTNTTVPLNCYFADFTLFDSTVDPATDYIELGASGLVNGTVSNKITTTTFTKGVTSRPSNFSFTTGPSDTSVTIYAKKAGGGGLTGYVDEFGLAESTTPAYPAPYIYKDGFEDPTWNPLNWTWGLGNPTQLDGTIYKEGTRSFQLDGSADQSAIYKTFGALNKVASVDFYDNLSESNNIIAHVDNSGTANLSTLSKMYGMGVNTDNSVQYYSYTLGTGTWATSSVHRTKGWHTLAFDYSSNTHVDIYIDNTWVAASSTITSFNTIALGDFFANSVKSTGNFDNVFITDITSLIPLTTDDANPAWQNTSQTVHLTVTNGLNSNMRTFYSVDDSEFVEGNTVTVDQEGIHIIKYYSINSSGGQEAVKQTTVRIDLTSPVVQTTVTTSVYQSAETIIVYHSDAVNIPFVINDALSGVAGTEVKLDGAVVNQPIAAAPLSLAIGDHPIIVTAKDNAGNITVQQYVLKVTMDIHHLDEVLQAASSQGWITNHGILNSLLAKVDAVQNQQSDSTKVLNELNALEHEVQAQSGKKINAEFADLLLSDIAYLMNQISK</sequence>
<organism evidence="4 5">
    <name type="scientific">Paenibacillus germinis</name>
    <dbReference type="NCBI Taxonomy" id="2654979"/>
    <lineage>
        <taxon>Bacteria</taxon>
        <taxon>Bacillati</taxon>
        <taxon>Bacillota</taxon>
        <taxon>Bacilli</taxon>
        <taxon>Bacillales</taxon>
        <taxon>Paenibacillaceae</taxon>
        <taxon>Paenibacillus</taxon>
    </lineage>
</organism>
<feature type="domain" description="Right handed beta helix" evidence="3">
    <location>
        <begin position="381"/>
        <end position="546"/>
    </location>
</feature>
<evidence type="ECO:0000259" key="3">
    <source>
        <dbReference type="Pfam" id="PF13229"/>
    </source>
</evidence>
<dbReference type="EMBL" id="WHOC01000191">
    <property type="protein sequence ID" value="NOU91284.1"/>
    <property type="molecule type" value="Genomic_DNA"/>
</dbReference>
<feature type="chain" id="PRO_5045932585" evidence="1">
    <location>
        <begin position="38"/>
        <end position="1416"/>
    </location>
</feature>
<feature type="domain" description="CBM6" evidence="2">
    <location>
        <begin position="785"/>
        <end position="873"/>
    </location>
</feature>
<dbReference type="SMART" id="SM00710">
    <property type="entry name" value="PbH1"/>
    <property type="match status" value="6"/>
</dbReference>
<dbReference type="InterPro" id="IPR039448">
    <property type="entry name" value="Beta_helix"/>
</dbReference>
<dbReference type="Gene3D" id="3.30.1920.20">
    <property type="match status" value="1"/>
</dbReference>
<dbReference type="InterPro" id="IPR006626">
    <property type="entry name" value="PbH1"/>
</dbReference>
<gene>
    <name evidence="4" type="ORF">GC102_37000</name>
</gene>
<dbReference type="InterPro" id="IPR012334">
    <property type="entry name" value="Pectin_lyas_fold"/>
</dbReference>
<evidence type="ECO:0000313" key="5">
    <source>
        <dbReference type="Proteomes" id="UP000658690"/>
    </source>
</evidence>
<dbReference type="InterPro" id="IPR005084">
    <property type="entry name" value="CBM6"/>
</dbReference>
<protein>
    <submittedName>
        <fullName evidence="4">Carbohydrate-binding protein</fullName>
    </submittedName>
</protein>
<feature type="signal peptide" evidence="1">
    <location>
        <begin position="1"/>
        <end position="37"/>
    </location>
</feature>
<keyword evidence="5" id="KW-1185">Reference proteome</keyword>
<evidence type="ECO:0000259" key="2">
    <source>
        <dbReference type="Pfam" id="PF03422"/>
    </source>
</evidence>
<reference evidence="4 5" key="1">
    <citation type="submission" date="2019-10" db="EMBL/GenBank/DDBJ databases">
        <title>Description of Paenibacillus choica sp. nov.</title>
        <authorList>
            <person name="Carlier A."/>
            <person name="Qi S."/>
        </authorList>
    </citation>
    <scope>NUCLEOTIDE SEQUENCE [LARGE SCALE GENOMIC DNA]</scope>
    <source>
        <strain evidence="4 5">LMG 31460</strain>
    </source>
</reference>
<dbReference type="PANTHER" id="PTHR36453:SF1">
    <property type="entry name" value="RIGHT HANDED BETA HELIX DOMAIN-CONTAINING PROTEIN"/>
    <property type="match status" value="1"/>
</dbReference>
<dbReference type="Gene3D" id="2.160.20.10">
    <property type="entry name" value="Single-stranded right-handed beta-helix, Pectin lyase-like"/>
    <property type="match status" value="2"/>
</dbReference>
<dbReference type="Pfam" id="PF03422">
    <property type="entry name" value="CBM_6"/>
    <property type="match status" value="1"/>
</dbReference>
<keyword evidence="1" id="KW-0732">Signal</keyword>